<dbReference type="Gene3D" id="1.10.260.40">
    <property type="entry name" value="lambda repressor-like DNA-binding domains"/>
    <property type="match status" value="1"/>
</dbReference>
<dbReference type="EMBL" id="UOFJ01000675">
    <property type="protein sequence ID" value="VAW72595.1"/>
    <property type="molecule type" value="Genomic_DNA"/>
</dbReference>
<reference evidence="2" key="1">
    <citation type="submission" date="2018-06" db="EMBL/GenBank/DDBJ databases">
        <authorList>
            <person name="Zhirakovskaya E."/>
        </authorList>
    </citation>
    <scope>NUCLEOTIDE SEQUENCE</scope>
</reference>
<name>A0A3B0XW54_9ZZZZ</name>
<dbReference type="CDD" id="cd00093">
    <property type="entry name" value="HTH_XRE"/>
    <property type="match status" value="1"/>
</dbReference>
<dbReference type="InterPro" id="IPR010982">
    <property type="entry name" value="Lambda_DNA-bd_dom_sf"/>
</dbReference>
<evidence type="ECO:0000313" key="2">
    <source>
        <dbReference type="EMBL" id="VAW72595.1"/>
    </source>
</evidence>
<dbReference type="SUPFAM" id="SSF47413">
    <property type="entry name" value="lambda repressor-like DNA-binding domains"/>
    <property type="match status" value="1"/>
</dbReference>
<dbReference type="InterPro" id="IPR001387">
    <property type="entry name" value="Cro/C1-type_HTH"/>
</dbReference>
<evidence type="ECO:0000259" key="1">
    <source>
        <dbReference type="PROSITE" id="PS50943"/>
    </source>
</evidence>
<protein>
    <recommendedName>
        <fullName evidence="1">HTH cro/C1-type domain-containing protein</fullName>
    </recommendedName>
</protein>
<organism evidence="2">
    <name type="scientific">hydrothermal vent metagenome</name>
    <dbReference type="NCBI Taxonomy" id="652676"/>
    <lineage>
        <taxon>unclassified sequences</taxon>
        <taxon>metagenomes</taxon>
        <taxon>ecological metagenomes</taxon>
    </lineage>
</organism>
<dbReference type="Pfam" id="PF01381">
    <property type="entry name" value="HTH_3"/>
    <property type="match status" value="1"/>
</dbReference>
<dbReference type="SMART" id="SM00530">
    <property type="entry name" value="HTH_XRE"/>
    <property type="match status" value="1"/>
</dbReference>
<sequence length="115" mass="13327">MFGEYLREQRELLRQGDKRYSLRQVSQRAGIEPTYLSKIEREELPPPSEQTIKKLSQDLCLDADILLAMAGKVSADLREIICKRPQLFAELIRQLKKMPDQAVVRVVREATDGNW</sequence>
<feature type="domain" description="HTH cro/C1-type" evidence="1">
    <location>
        <begin position="6"/>
        <end position="66"/>
    </location>
</feature>
<gene>
    <name evidence="2" type="ORF">MNBD_GAMMA10-2405</name>
</gene>
<accession>A0A3B0XW54</accession>
<dbReference type="PROSITE" id="PS50943">
    <property type="entry name" value="HTH_CROC1"/>
    <property type="match status" value="1"/>
</dbReference>
<dbReference type="AlphaFoldDB" id="A0A3B0XW54"/>
<proteinExistence type="predicted"/>
<dbReference type="GO" id="GO:0003677">
    <property type="term" value="F:DNA binding"/>
    <property type="evidence" value="ECO:0007669"/>
    <property type="project" value="InterPro"/>
</dbReference>